<dbReference type="NCBIfam" id="TIGR01145">
    <property type="entry name" value="ATP_synt_delta"/>
    <property type="match status" value="1"/>
</dbReference>
<accession>A0A1C3ZIQ5</accession>
<evidence type="ECO:0000256" key="1">
    <source>
        <dbReference type="ARBA" id="ARBA00004370"/>
    </source>
</evidence>
<dbReference type="InterPro" id="IPR000711">
    <property type="entry name" value="ATPase_OSCP/dsu"/>
</dbReference>
<dbReference type="SUPFAM" id="SSF47928">
    <property type="entry name" value="N-terminal domain of the delta subunit of the F1F0-ATP synthase"/>
    <property type="match status" value="1"/>
</dbReference>
<dbReference type="EMBL" id="FMBA01000005">
    <property type="protein sequence ID" value="SCB82146.1"/>
    <property type="molecule type" value="Genomic_DNA"/>
</dbReference>
<dbReference type="PROSITE" id="PS00389">
    <property type="entry name" value="ATPASE_DELTA"/>
    <property type="match status" value="1"/>
</dbReference>
<keyword evidence="8" id="KW-1003">Cell membrane</keyword>
<evidence type="ECO:0000313" key="10">
    <source>
        <dbReference type="Proteomes" id="UP000199698"/>
    </source>
</evidence>
<comment type="subcellular location">
    <subcellularLocation>
        <location evidence="8">Cell membrane</location>
        <topology evidence="8">Peripheral membrane protein</topology>
    </subcellularLocation>
    <subcellularLocation>
        <location evidence="1">Membrane</location>
    </subcellularLocation>
</comment>
<evidence type="ECO:0000256" key="8">
    <source>
        <dbReference type="HAMAP-Rule" id="MF_01416"/>
    </source>
</evidence>
<evidence type="ECO:0000256" key="3">
    <source>
        <dbReference type="ARBA" id="ARBA00022781"/>
    </source>
</evidence>
<dbReference type="InterPro" id="IPR026015">
    <property type="entry name" value="ATP_synth_OSCP/delta_N_sf"/>
</dbReference>
<dbReference type="PANTHER" id="PTHR11910">
    <property type="entry name" value="ATP SYNTHASE DELTA CHAIN"/>
    <property type="match status" value="1"/>
</dbReference>
<dbReference type="Pfam" id="PF00213">
    <property type="entry name" value="OSCP"/>
    <property type="match status" value="1"/>
</dbReference>
<dbReference type="InterPro" id="IPR020781">
    <property type="entry name" value="ATPase_OSCP/d_CS"/>
</dbReference>
<keyword evidence="2 8" id="KW-0813">Transport</keyword>
<evidence type="ECO:0000256" key="6">
    <source>
        <dbReference type="ARBA" id="ARBA00023196"/>
    </source>
</evidence>
<comment type="function">
    <text evidence="8">This protein is part of the stalk that links CF(0) to CF(1). It either transmits conformational changes from CF(0) to CF(1) or is implicated in proton conduction.</text>
</comment>
<evidence type="ECO:0000256" key="4">
    <source>
        <dbReference type="ARBA" id="ARBA00023065"/>
    </source>
</evidence>
<evidence type="ECO:0000256" key="2">
    <source>
        <dbReference type="ARBA" id="ARBA00022448"/>
    </source>
</evidence>
<sequence length="177" mass="19948">MADLITIARPYAKAAFEFAVENNSIESWHKMLVLTSEVSKDTQIRSVLTSDMKTDSVANLLINICKDVLDEFSTNFIKIMAENKRLSLLPEVLTLFEQYCLDRESQADVDVISASELTDEQLNKISVAVEKRLSRKVKLKCHIDKSLISGFIIRTGDMVIDSSIRGRLNHLNNALQS</sequence>
<comment type="function">
    <text evidence="8">F(1)F(0) ATP synthase produces ATP from ADP in the presence of a proton or sodium gradient. F-type ATPases consist of two structural domains, F(1) containing the extramembraneous catalytic core and F(0) containing the membrane proton channel, linked together by a central stalk and a peripheral stalk. During catalysis, ATP synthesis in the catalytic domain of F(1) is coupled via a rotary mechanism of the central stalk subunits to proton translocation.</text>
</comment>
<dbReference type="AlphaFoldDB" id="A0A1C3ZIQ5"/>
<evidence type="ECO:0000256" key="5">
    <source>
        <dbReference type="ARBA" id="ARBA00023136"/>
    </source>
</evidence>
<keyword evidence="10" id="KW-1185">Reference proteome</keyword>
<dbReference type="NCBIfam" id="NF004402">
    <property type="entry name" value="PRK05758.2-2"/>
    <property type="match status" value="1"/>
</dbReference>
<keyword evidence="3 8" id="KW-0375">Hydrogen ion transport</keyword>
<dbReference type="RefSeq" id="WP_091120236.1">
    <property type="nucleotide sequence ID" value="NZ_FMBA01000005.1"/>
</dbReference>
<evidence type="ECO:0000256" key="7">
    <source>
        <dbReference type="ARBA" id="ARBA00023310"/>
    </source>
</evidence>
<keyword evidence="5 8" id="KW-0472">Membrane</keyword>
<keyword evidence="7 8" id="KW-0066">ATP synthesis</keyword>
<dbReference type="STRING" id="1798183.GA0061080_10058"/>
<protein>
    <recommendedName>
        <fullName evidence="8">ATP synthase subunit delta</fullName>
    </recommendedName>
    <alternativeName>
        <fullName evidence="8">ATP synthase F(1) sector subunit delta</fullName>
    </alternativeName>
    <alternativeName>
        <fullName evidence="8">F-type ATPase subunit delta</fullName>
        <shortName evidence="8">F-ATPase subunit delta</shortName>
    </alternativeName>
</protein>
<dbReference type="Gene3D" id="1.10.520.20">
    <property type="entry name" value="N-terminal domain of the delta subunit of the F1F0-ATP synthase"/>
    <property type="match status" value="1"/>
</dbReference>
<dbReference type="HAMAP" id="MF_01416">
    <property type="entry name" value="ATP_synth_delta_bact"/>
    <property type="match status" value="1"/>
</dbReference>
<organism evidence="9 10">
    <name type="scientific">Gilliamella intestini</name>
    <dbReference type="NCBI Taxonomy" id="1798183"/>
    <lineage>
        <taxon>Bacteria</taxon>
        <taxon>Pseudomonadati</taxon>
        <taxon>Pseudomonadota</taxon>
        <taxon>Gammaproteobacteria</taxon>
        <taxon>Orbales</taxon>
        <taxon>Orbaceae</taxon>
        <taxon>Gilliamella</taxon>
    </lineage>
</organism>
<reference evidence="10" key="1">
    <citation type="submission" date="2016-08" db="EMBL/GenBank/DDBJ databases">
        <authorList>
            <person name="Varghese N."/>
            <person name="Submissions Spin"/>
        </authorList>
    </citation>
    <scope>NUCLEOTIDE SEQUENCE [LARGE SCALE GENOMIC DNA]</scope>
    <source>
        <strain evidence="10">R-53144</strain>
    </source>
</reference>
<keyword evidence="6 8" id="KW-0139">CF(1)</keyword>
<dbReference type="PRINTS" id="PR00125">
    <property type="entry name" value="ATPASEDELTA"/>
</dbReference>
<comment type="similarity">
    <text evidence="8">Belongs to the ATPase delta chain family.</text>
</comment>
<gene>
    <name evidence="8" type="primary">atpH</name>
    <name evidence="9" type="ORF">GA0061080_10058</name>
</gene>
<dbReference type="NCBIfam" id="NF004404">
    <property type="entry name" value="PRK05758.2-5"/>
    <property type="match status" value="1"/>
</dbReference>
<dbReference type="GO" id="GO:0046933">
    <property type="term" value="F:proton-transporting ATP synthase activity, rotational mechanism"/>
    <property type="evidence" value="ECO:0007669"/>
    <property type="project" value="UniProtKB-UniRule"/>
</dbReference>
<keyword evidence="4 8" id="KW-0406">Ion transport</keyword>
<evidence type="ECO:0000313" key="9">
    <source>
        <dbReference type="EMBL" id="SCB82146.1"/>
    </source>
</evidence>
<dbReference type="Proteomes" id="UP000199698">
    <property type="component" value="Unassembled WGS sequence"/>
</dbReference>
<dbReference type="GO" id="GO:0005886">
    <property type="term" value="C:plasma membrane"/>
    <property type="evidence" value="ECO:0007669"/>
    <property type="project" value="UniProtKB-SubCell"/>
</dbReference>
<dbReference type="OrthoDB" id="9816221at2"/>
<name>A0A1C3ZIQ5_9GAMM</name>
<dbReference type="GO" id="GO:0045259">
    <property type="term" value="C:proton-transporting ATP synthase complex"/>
    <property type="evidence" value="ECO:0007669"/>
    <property type="project" value="UniProtKB-KW"/>
</dbReference>
<proteinExistence type="inferred from homology"/>